<feature type="transmembrane region" description="Helical" evidence="8">
    <location>
        <begin position="72"/>
        <end position="91"/>
    </location>
</feature>
<feature type="transmembrane region" description="Helical" evidence="8">
    <location>
        <begin position="98"/>
        <end position="119"/>
    </location>
</feature>
<dbReference type="CDD" id="cd07571">
    <property type="entry name" value="ALP_N-acyl_transferase"/>
    <property type="match status" value="1"/>
</dbReference>
<feature type="domain" description="CN hydrolase" evidence="9">
    <location>
        <begin position="244"/>
        <end position="493"/>
    </location>
</feature>
<name>A0ABS0NTL8_9ACTN</name>
<dbReference type="InterPro" id="IPR004563">
    <property type="entry name" value="Apolipo_AcylTrfase"/>
</dbReference>
<accession>A0ABS0NTL8</accession>
<dbReference type="Proteomes" id="UP000807371">
    <property type="component" value="Unassembled WGS sequence"/>
</dbReference>
<protein>
    <recommendedName>
        <fullName evidence="8">Apolipoprotein N-acyltransferase</fullName>
        <shortName evidence="8">ALP N-acyltransferase</shortName>
        <ecNumber evidence="8">2.3.1.269</ecNumber>
    </recommendedName>
</protein>
<keyword evidence="5 8" id="KW-1133">Transmembrane helix</keyword>
<keyword evidence="6 8" id="KW-0472">Membrane</keyword>
<dbReference type="InterPro" id="IPR036526">
    <property type="entry name" value="C-N_Hydrolase_sf"/>
</dbReference>
<evidence type="ECO:0000256" key="8">
    <source>
        <dbReference type="HAMAP-Rule" id="MF_01148"/>
    </source>
</evidence>
<feature type="transmembrane region" description="Helical" evidence="8">
    <location>
        <begin position="208"/>
        <end position="229"/>
    </location>
</feature>
<dbReference type="PANTHER" id="PTHR38686:SF1">
    <property type="entry name" value="APOLIPOPROTEIN N-ACYLTRANSFERASE"/>
    <property type="match status" value="1"/>
</dbReference>
<sequence length="538" mass="57125">MAAAPSVPAGERPGRRARLAGFARREWRRSALAAAGGIALGLAFPPYGVWPLSPAAVAALSLLTRGRTARQGAWTGLVFGVPFFLVLLKWLHVIGWDAVVGLSVIEALFLVPMGAGLALTSRLPAWPLWAACLWVAQECARDRIPFGGFPWGRLAFANTGSPYTPLASLGGAPAVTFAVALTGALLAALVLALWRARAAAGPAARRRALLTAAVPLAAATAATAAGFAVPVPTGADDTVRIAVVQGNVQQPGMDFLGRPMKILNNHVEATLRLAKDVEAGREPRPDLVIWPENASDLDPYKHREAYERIDRAVKAVGVPVLVGALVDHVKPGYVENQGIVWDPRTGPGASYTKQHPVPFGEYVPFREQLSKVITRLNRVPRDFYPGDHTGVLQVGPARLGDVICFEVAYDEIVRDTVNAGARALVVQTNNATYGRTGQPEQQLVMSKLRAVEHGRAVITAAPSGISAIVGPDGTVRQRTDEFTQDVLTATIPLRDDITVADRAGAAPEWVLAMVGVLSCAAAIVIGRRGRTDEKGQHP</sequence>
<dbReference type="EC" id="2.3.1.269" evidence="8"/>
<comment type="similarity">
    <text evidence="8">Belongs to the CN hydrolase family. Apolipoprotein N-acyltransferase subfamily.</text>
</comment>
<proteinExistence type="inferred from homology"/>
<evidence type="ECO:0000256" key="7">
    <source>
        <dbReference type="ARBA" id="ARBA00023315"/>
    </source>
</evidence>
<evidence type="ECO:0000256" key="4">
    <source>
        <dbReference type="ARBA" id="ARBA00022692"/>
    </source>
</evidence>
<evidence type="ECO:0000259" key="9">
    <source>
        <dbReference type="PROSITE" id="PS50263"/>
    </source>
</evidence>
<dbReference type="SUPFAM" id="SSF56317">
    <property type="entry name" value="Carbon-nitrogen hydrolase"/>
    <property type="match status" value="1"/>
</dbReference>
<evidence type="ECO:0000256" key="6">
    <source>
        <dbReference type="ARBA" id="ARBA00023136"/>
    </source>
</evidence>
<feature type="transmembrane region" description="Helical" evidence="8">
    <location>
        <begin position="31"/>
        <end position="52"/>
    </location>
</feature>
<dbReference type="PANTHER" id="PTHR38686">
    <property type="entry name" value="APOLIPOPROTEIN N-ACYLTRANSFERASE"/>
    <property type="match status" value="1"/>
</dbReference>
<reference evidence="10 11" key="1">
    <citation type="submission" date="2020-09" db="EMBL/GenBank/DDBJ databases">
        <title>Biosynthesis of the nuclear factor of activated T cells inhibitor NFAT-133 and its congeners in Streptomyces pactum.</title>
        <authorList>
            <person name="Zhou W."/>
            <person name="Posri P."/>
            <person name="Abugrain M.E."/>
            <person name="Weisberg A.J."/>
            <person name="Chang J.H."/>
            <person name="Mahmud T."/>
        </authorList>
    </citation>
    <scope>NUCLEOTIDE SEQUENCE [LARGE SCALE GENOMIC DNA]</scope>
    <source>
        <strain evidence="10 11">ATCC 27456</strain>
    </source>
</reference>
<keyword evidence="2 8" id="KW-1003">Cell membrane</keyword>
<evidence type="ECO:0000256" key="2">
    <source>
        <dbReference type="ARBA" id="ARBA00022475"/>
    </source>
</evidence>
<comment type="caution">
    <text evidence="10">The sequence shown here is derived from an EMBL/GenBank/DDBJ whole genome shotgun (WGS) entry which is preliminary data.</text>
</comment>
<dbReference type="Pfam" id="PF20154">
    <property type="entry name" value="LNT_N"/>
    <property type="match status" value="1"/>
</dbReference>
<comment type="catalytic activity">
    <reaction evidence="8">
        <text>N-terminal S-1,2-diacyl-sn-glyceryl-L-cysteinyl-[lipoprotein] + a glycerophospholipid = N-acyl-S-1,2-diacyl-sn-glyceryl-L-cysteinyl-[lipoprotein] + a 2-acyl-sn-glycero-3-phospholipid + H(+)</text>
        <dbReference type="Rhea" id="RHEA:48228"/>
        <dbReference type="Rhea" id="RHEA-COMP:14681"/>
        <dbReference type="Rhea" id="RHEA-COMP:14684"/>
        <dbReference type="ChEBI" id="CHEBI:15378"/>
        <dbReference type="ChEBI" id="CHEBI:136912"/>
        <dbReference type="ChEBI" id="CHEBI:140656"/>
        <dbReference type="ChEBI" id="CHEBI:140657"/>
        <dbReference type="ChEBI" id="CHEBI:140660"/>
        <dbReference type="EC" id="2.3.1.269"/>
    </reaction>
</comment>
<gene>
    <name evidence="8 10" type="primary">lnt</name>
    <name evidence="10" type="ORF">IHE55_28710</name>
</gene>
<keyword evidence="7 8" id="KW-0012">Acyltransferase</keyword>
<dbReference type="NCBIfam" id="TIGR00546">
    <property type="entry name" value="lnt"/>
    <property type="match status" value="1"/>
</dbReference>
<feature type="transmembrane region" description="Helical" evidence="8">
    <location>
        <begin position="174"/>
        <end position="196"/>
    </location>
</feature>
<comment type="caution">
    <text evidence="8">Lacks conserved residue(s) required for the propagation of feature annotation.</text>
</comment>
<dbReference type="PROSITE" id="PS50263">
    <property type="entry name" value="CN_HYDROLASE"/>
    <property type="match status" value="1"/>
</dbReference>
<dbReference type="HAMAP" id="MF_01148">
    <property type="entry name" value="Lnt"/>
    <property type="match status" value="1"/>
</dbReference>
<comment type="pathway">
    <text evidence="8">Protein modification; lipoprotein biosynthesis (N-acyl transfer).</text>
</comment>
<organism evidence="10 11">
    <name type="scientific">Streptomyces pactum</name>
    <dbReference type="NCBI Taxonomy" id="68249"/>
    <lineage>
        <taxon>Bacteria</taxon>
        <taxon>Bacillati</taxon>
        <taxon>Actinomycetota</taxon>
        <taxon>Actinomycetes</taxon>
        <taxon>Kitasatosporales</taxon>
        <taxon>Streptomycetaceae</taxon>
        <taxon>Streptomyces</taxon>
    </lineage>
</organism>
<evidence type="ECO:0000256" key="1">
    <source>
        <dbReference type="ARBA" id="ARBA00004651"/>
    </source>
</evidence>
<comment type="subcellular location">
    <subcellularLocation>
        <location evidence="1 8">Cell membrane</location>
        <topology evidence="1 8">Multi-pass membrane protein</topology>
    </subcellularLocation>
</comment>
<keyword evidence="11" id="KW-1185">Reference proteome</keyword>
<dbReference type="Pfam" id="PF00795">
    <property type="entry name" value="CN_hydrolase"/>
    <property type="match status" value="1"/>
</dbReference>
<evidence type="ECO:0000256" key="3">
    <source>
        <dbReference type="ARBA" id="ARBA00022679"/>
    </source>
</evidence>
<evidence type="ECO:0000256" key="5">
    <source>
        <dbReference type="ARBA" id="ARBA00022989"/>
    </source>
</evidence>
<comment type="function">
    <text evidence="8">Catalyzes the phospholipid dependent N-acylation of the N-terminal cysteine of apolipoprotein, the last step in lipoprotein maturation.</text>
</comment>
<dbReference type="InterPro" id="IPR045378">
    <property type="entry name" value="LNT_N"/>
</dbReference>
<evidence type="ECO:0000313" key="10">
    <source>
        <dbReference type="EMBL" id="MBH5338545.1"/>
    </source>
</evidence>
<keyword evidence="4 8" id="KW-0812">Transmembrane</keyword>
<dbReference type="EMBL" id="JACYXC010000002">
    <property type="protein sequence ID" value="MBH5338545.1"/>
    <property type="molecule type" value="Genomic_DNA"/>
</dbReference>
<dbReference type="Gene3D" id="3.60.110.10">
    <property type="entry name" value="Carbon-nitrogen hydrolase"/>
    <property type="match status" value="1"/>
</dbReference>
<dbReference type="InterPro" id="IPR003010">
    <property type="entry name" value="C-N_Hydrolase"/>
</dbReference>
<evidence type="ECO:0000313" key="11">
    <source>
        <dbReference type="Proteomes" id="UP000807371"/>
    </source>
</evidence>
<keyword evidence="3 8" id="KW-0808">Transferase</keyword>